<feature type="signal peptide" evidence="2">
    <location>
        <begin position="1"/>
        <end position="20"/>
    </location>
</feature>
<evidence type="ECO:0000313" key="4">
    <source>
        <dbReference type="Proteomes" id="UP001212152"/>
    </source>
</evidence>
<keyword evidence="1" id="KW-0472">Membrane</keyword>
<dbReference type="AlphaFoldDB" id="A0AAD5TBM5"/>
<protein>
    <submittedName>
        <fullName evidence="3">Uncharacterized protein</fullName>
    </submittedName>
</protein>
<dbReference type="EMBL" id="JADGJQ010000132">
    <property type="protein sequence ID" value="KAJ3167787.1"/>
    <property type="molecule type" value="Genomic_DNA"/>
</dbReference>
<proteinExistence type="predicted"/>
<keyword evidence="1" id="KW-0812">Transmembrane</keyword>
<feature type="transmembrane region" description="Helical" evidence="1">
    <location>
        <begin position="286"/>
        <end position="307"/>
    </location>
</feature>
<comment type="caution">
    <text evidence="3">The sequence shown here is derived from an EMBL/GenBank/DDBJ whole genome shotgun (WGS) entry which is preliminary data.</text>
</comment>
<dbReference type="SUPFAM" id="SSF49785">
    <property type="entry name" value="Galactose-binding domain-like"/>
    <property type="match status" value="1"/>
</dbReference>
<dbReference type="Gene3D" id="2.60.120.430">
    <property type="entry name" value="Galactose-binding lectin"/>
    <property type="match status" value="1"/>
</dbReference>
<name>A0AAD5TBM5_9FUNG</name>
<keyword evidence="1" id="KW-1133">Transmembrane helix</keyword>
<sequence>MHSPIATILVISAFASAAIAQSAPYLDGTWRQIAPAVVNCGDDVIVDNFTTNHAGIGETATRDLNQLGGDYGKSATGMTVSIGTDGVSVTPTNLSGSYFFFKFDAGACYDLTSINSLAFDIIAPAGGNFDIGLTQKSPDCHERVGGESGSSDSPYVPLTKYITPNGQKQPVVVPFQDIKGTFDFAHTKDLTMINWKPQGATFVISNIRLRRACNGNGPNGTNTTVSTGSAGISAAPATANSTTSALPAATSSVVVAVASSTASADAAASTGPAATGQAVNPAAQSAASGIASAGIALAAIIAGVVALL</sequence>
<feature type="chain" id="PRO_5042235871" evidence="2">
    <location>
        <begin position="21"/>
        <end position="308"/>
    </location>
</feature>
<evidence type="ECO:0000256" key="2">
    <source>
        <dbReference type="SAM" id="SignalP"/>
    </source>
</evidence>
<evidence type="ECO:0000313" key="3">
    <source>
        <dbReference type="EMBL" id="KAJ3167787.1"/>
    </source>
</evidence>
<dbReference type="Proteomes" id="UP001212152">
    <property type="component" value="Unassembled WGS sequence"/>
</dbReference>
<dbReference type="InterPro" id="IPR008979">
    <property type="entry name" value="Galactose-bd-like_sf"/>
</dbReference>
<gene>
    <name evidence="3" type="ORF">HDU87_001450</name>
</gene>
<keyword evidence="2" id="KW-0732">Signal</keyword>
<organism evidence="3 4">
    <name type="scientific">Geranomyces variabilis</name>
    <dbReference type="NCBI Taxonomy" id="109894"/>
    <lineage>
        <taxon>Eukaryota</taxon>
        <taxon>Fungi</taxon>
        <taxon>Fungi incertae sedis</taxon>
        <taxon>Chytridiomycota</taxon>
        <taxon>Chytridiomycota incertae sedis</taxon>
        <taxon>Chytridiomycetes</taxon>
        <taxon>Spizellomycetales</taxon>
        <taxon>Powellomycetaceae</taxon>
        <taxon>Geranomyces</taxon>
    </lineage>
</organism>
<evidence type="ECO:0000256" key="1">
    <source>
        <dbReference type="SAM" id="Phobius"/>
    </source>
</evidence>
<accession>A0AAD5TBM5</accession>
<reference evidence="3" key="1">
    <citation type="submission" date="2020-05" db="EMBL/GenBank/DDBJ databases">
        <title>Phylogenomic resolution of chytrid fungi.</title>
        <authorList>
            <person name="Stajich J.E."/>
            <person name="Amses K."/>
            <person name="Simmons R."/>
            <person name="Seto K."/>
            <person name="Myers J."/>
            <person name="Bonds A."/>
            <person name="Quandt C.A."/>
            <person name="Barry K."/>
            <person name="Liu P."/>
            <person name="Grigoriev I."/>
            <person name="Longcore J.E."/>
            <person name="James T.Y."/>
        </authorList>
    </citation>
    <scope>NUCLEOTIDE SEQUENCE</scope>
    <source>
        <strain evidence="3">JEL0379</strain>
    </source>
</reference>
<keyword evidence="4" id="KW-1185">Reference proteome</keyword>